<dbReference type="Pfam" id="PF08837">
    <property type="entry name" value="DUF1810"/>
    <property type="match status" value="1"/>
</dbReference>
<dbReference type="RefSeq" id="WP_121926503.1">
    <property type="nucleotide sequence ID" value="NZ_CBCSGA010000011.1"/>
</dbReference>
<dbReference type="OrthoDB" id="9801870at2"/>
<dbReference type="InterPro" id="IPR036287">
    <property type="entry name" value="Rv1873-like_sf"/>
</dbReference>
<organism evidence="1 2">
    <name type="scientific">Flavobacterium weaverense</name>
    <dbReference type="NCBI Taxonomy" id="271156"/>
    <lineage>
        <taxon>Bacteria</taxon>
        <taxon>Pseudomonadati</taxon>
        <taxon>Bacteroidota</taxon>
        <taxon>Flavobacteriia</taxon>
        <taxon>Flavobacteriales</taxon>
        <taxon>Flavobacteriaceae</taxon>
        <taxon>Flavobacterium</taxon>
    </lineage>
</organism>
<dbReference type="AlphaFoldDB" id="A0A3L9ZJ03"/>
<dbReference type="EMBL" id="REFH01000013">
    <property type="protein sequence ID" value="RMA72546.1"/>
    <property type="molecule type" value="Genomic_DNA"/>
</dbReference>
<comment type="caution">
    <text evidence="1">The sequence shown here is derived from an EMBL/GenBank/DDBJ whole genome shotgun (WGS) entry which is preliminary data.</text>
</comment>
<sequence>MDKSYNLDRFIDAQNSCYEHVLKEIKNGEKRTHWMWFIFPQIAGLGRSSTAVKYEIINLQEAQAYLSDSTLSKRLLELTKILAYHIDGKTAEEIFGFPDYMKFHSSMTLFKSVVSSSEQFKNHIDFNCFEDVIKKYYNGESDRNTIKILEKS</sequence>
<name>A0A3L9ZJ03_9FLAO</name>
<dbReference type="Proteomes" id="UP000280368">
    <property type="component" value="Unassembled WGS sequence"/>
</dbReference>
<dbReference type="Gene3D" id="1.25.40.380">
    <property type="entry name" value="Protein of unknown function DUF1810"/>
    <property type="match status" value="1"/>
</dbReference>
<keyword evidence="2" id="KW-1185">Reference proteome</keyword>
<accession>A0A3L9ZJ03</accession>
<evidence type="ECO:0000313" key="1">
    <source>
        <dbReference type="EMBL" id="RMA72546.1"/>
    </source>
</evidence>
<proteinExistence type="predicted"/>
<dbReference type="PIRSF" id="PIRSF008546">
    <property type="entry name" value="UCP008546"/>
    <property type="match status" value="1"/>
</dbReference>
<dbReference type="SUPFAM" id="SSF140736">
    <property type="entry name" value="Rv1873-like"/>
    <property type="match status" value="1"/>
</dbReference>
<evidence type="ECO:0000313" key="2">
    <source>
        <dbReference type="Proteomes" id="UP000280368"/>
    </source>
</evidence>
<gene>
    <name evidence="1" type="ORF">BC961_2949</name>
</gene>
<dbReference type="InterPro" id="IPR014937">
    <property type="entry name" value="DUF1810"/>
</dbReference>
<protein>
    <submittedName>
        <fullName evidence="1">Uncharacterized protein (DUF1810 family)</fullName>
    </submittedName>
</protein>
<reference evidence="1 2" key="1">
    <citation type="submission" date="2018-10" db="EMBL/GenBank/DDBJ databases">
        <title>Genomic Encyclopedia of Archaeal and Bacterial Type Strains, Phase II (KMG-II): from individual species to whole genera.</title>
        <authorList>
            <person name="Goeker M."/>
        </authorList>
    </citation>
    <scope>NUCLEOTIDE SEQUENCE [LARGE SCALE GENOMIC DNA]</scope>
    <source>
        <strain evidence="1 2">DSM 19727</strain>
    </source>
</reference>